<proteinExistence type="predicted"/>
<sequence>MVLALLSPPSLELVHSLGDPLLSRSSVCSSFRPAGRARKLPFLECKQGSLLTLLVAYVGGKEGVLVTKTVKHSEVSRFSASKRDVVGSFVALGHPRFQVFQKLGVCSVKLAGFFHPDLFDAVWFLLQVLAFCCYLSWSSAATACFCCKLV</sequence>
<reference evidence="2" key="1">
    <citation type="submission" date="2019-07" db="EMBL/GenBank/DDBJ databases">
        <title>De Novo Assembly of kiwifruit Actinidia rufa.</title>
        <authorList>
            <person name="Sugita-Konishi S."/>
            <person name="Sato K."/>
            <person name="Mori E."/>
            <person name="Abe Y."/>
            <person name="Kisaki G."/>
            <person name="Hamano K."/>
            <person name="Suezawa K."/>
            <person name="Otani M."/>
            <person name="Fukuda T."/>
            <person name="Manabe T."/>
            <person name="Gomi K."/>
            <person name="Tabuchi M."/>
            <person name="Akimitsu K."/>
            <person name="Kataoka I."/>
        </authorList>
    </citation>
    <scope>NUCLEOTIDE SEQUENCE [LARGE SCALE GENOMIC DNA]</scope>
    <source>
        <strain evidence="2">cv. Fuchu</strain>
    </source>
</reference>
<keyword evidence="2" id="KW-1185">Reference proteome</keyword>
<comment type="caution">
    <text evidence="1">The sequence shown here is derived from an EMBL/GenBank/DDBJ whole genome shotgun (WGS) entry which is preliminary data.</text>
</comment>
<evidence type="ECO:0000313" key="2">
    <source>
        <dbReference type="Proteomes" id="UP000585474"/>
    </source>
</evidence>
<dbReference type="OrthoDB" id="1937179at2759"/>
<dbReference type="EMBL" id="BJWL01000349">
    <property type="protein sequence ID" value="GFS40453.1"/>
    <property type="molecule type" value="Genomic_DNA"/>
</dbReference>
<name>A0A7J0DSJ4_9ERIC</name>
<evidence type="ECO:0000313" key="1">
    <source>
        <dbReference type="EMBL" id="GFS40453.1"/>
    </source>
</evidence>
<accession>A0A7J0DSJ4</accession>
<organism evidence="1 2">
    <name type="scientific">Actinidia rufa</name>
    <dbReference type="NCBI Taxonomy" id="165716"/>
    <lineage>
        <taxon>Eukaryota</taxon>
        <taxon>Viridiplantae</taxon>
        <taxon>Streptophyta</taxon>
        <taxon>Embryophyta</taxon>
        <taxon>Tracheophyta</taxon>
        <taxon>Spermatophyta</taxon>
        <taxon>Magnoliopsida</taxon>
        <taxon>eudicotyledons</taxon>
        <taxon>Gunneridae</taxon>
        <taxon>Pentapetalae</taxon>
        <taxon>asterids</taxon>
        <taxon>Ericales</taxon>
        <taxon>Actinidiaceae</taxon>
        <taxon>Actinidia</taxon>
    </lineage>
</organism>
<gene>
    <name evidence="1" type="ORF">Acr_00g0068650</name>
</gene>
<dbReference type="AlphaFoldDB" id="A0A7J0DSJ4"/>
<dbReference type="Proteomes" id="UP000585474">
    <property type="component" value="Unassembled WGS sequence"/>
</dbReference>
<protein>
    <submittedName>
        <fullName evidence="1">Uncharacterized protein</fullName>
    </submittedName>
</protein>